<accession>S8C924</accession>
<evidence type="ECO:0000313" key="2">
    <source>
        <dbReference type="EMBL" id="EPS44182.1"/>
    </source>
</evidence>
<dbReference type="Proteomes" id="UP000015100">
    <property type="component" value="Unassembled WGS sequence"/>
</dbReference>
<dbReference type="EMBL" id="AQGS01000057">
    <property type="protein sequence ID" value="EPS44182.1"/>
    <property type="molecule type" value="Genomic_DNA"/>
</dbReference>
<evidence type="ECO:0000313" key="3">
    <source>
        <dbReference type="Proteomes" id="UP000015100"/>
    </source>
</evidence>
<dbReference type="Pfam" id="PF12937">
    <property type="entry name" value="F-box-like"/>
    <property type="match status" value="1"/>
</dbReference>
<dbReference type="SUPFAM" id="SSF81383">
    <property type="entry name" value="F-box domain"/>
    <property type="match status" value="1"/>
</dbReference>
<gene>
    <name evidence="2" type="ORF">H072_1838</name>
</gene>
<protein>
    <recommendedName>
        <fullName evidence="1">F-box domain-containing protein</fullName>
    </recommendedName>
</protein>
<dbReference type="OrthoDB" id="5392581at2759"/>
<evidence type="ECO:0000259" key="1">
    <source>
        <dbReference type="PROSITE" id="PS50181"/>
    </source>
</evidence>
<reference evidence="3" key="2">
    <citation type="submission" date="2013-04" db="EMBL/GenBank/DDBJ databases">
        <title>Genomic mechanisms accounting for the adaptation to parasitism in nematode-trapping fungi.</title>
        <authorList>
            <person name="Ahren D.G."/>
        </authorList>
    </citation>
    <scope>NUCLEOTIDE SEQUENCE [LARGE SCALE GENOMIC DNA]</scope>
    <source>
        <strain evidence="3">CBS 200.50</strain>
    </source>
</reference>
<dbReference type="PROSITE" id="PS50181">
    <property type="entry name" value="FBOX"/>
    <property type="match status" value="1"/>
</dbReference>
<comment type="caution">
    <text evidence="2">The sequence shown here is derived from an EMBL/GenBank/DDBJ whole genome shotgun (WGS) entry which is preliminary data.</text>
</comment>
<dbReference type="AlphaFoldDB" id="S8C924"/>
<organism evidence="2 3">
    <name type="scientific">Dactylellina haptotyla (strain CBS 200.50)</name>
    <name type="common">Nematode-trapping fungus</name>
    <name type="synonym">Monacrosporium haptotylum</name>
    <dbReference type="NCBI Taxonomy" id="1284197"/>
    <lineage>
        <taxon>Eukaryota</taxon>
        <taxon>Fungi</taxon>
        <taxon>Dikarya</taxon>
        <taxon>Ascomycota</taxon>
        <taxon>Pezizomycotina</taxon>
        <taxon>Orbiliomycetes</taxon>
        <taxon>Orbiliales</taxon>
        <taxon>Orbiliaceae</taxon>
        <taxon>Dactylellina</taxon>
    </lineage>
</organism>
<dbReference type="HOGENOM" id="CLU_049624_0_0_1"/>
<dbReference type="OMA" id="SRHESHA"/>
<reference evidence="2 3" key="1">
    <citation type="journal article" date="2013" name="PLoS Genet.">
        <title>Genomic mechanisms accounting for the adaptation to parasitism in nematode-trapping fungi.</title>
        <authorList>
            <person name="Meerupati T."/>
            <person name="Andersson K.M."/>
            <person name="Friman E."/>
            <person name="Kumar D."/>
            <person name="Tunlid A."/>
            <person name="Ahren D."/>
        </authorList>
    </citation>
    <scope>NUCLEOTIDE SEQUENCE [LARGE SCALE GENOMIC DNA]</scope>
    <source>
        <strain evidence="2 3">CBS 200.50</strain>
    </source>
</reference>
<name>S8C924_DACHA</name>
<sequence>MGYETLPLEIECKILDEIDWTETVNCAQVCTRWRDHLSKSNAHGRRYIPGIQPPESIHIKRFKSRHESHALQDFNIAMSEITVSITTDETEQSDSVGITGVLTETAIFGRSSCVLLHRFMDESRCSFGFFVKVDSSIYGGPLRRHLIPQGFFLIGDEQLSRSANSLGGRRGSLMLREKLSEHESSSEDSLDSEDEKDDASFNTKGRFSIQLNSEWHWNERVFNSPMCETEIHYGRGFESFKRVRRNFSYNPQAVNGKYLRRLSDPNFAGDKPMTVRQLVRALTKSVTNIKMLEPDTRERGGIFFIKFNGGRIELEIYEGVEWFRDTRIKS</sequence>
<dbReference type="InterPro" id="IPR001810">
    <property type="entry name" value="F-box_dom"/>
</dbReference>
<feature type="domain" description="F-box" evidence="1">
    <location>
        <begin position="1"/>
        <end position="47"/>
    </location>
</feature>
<dbReference type="Gene3D" id="1.20.1280.50">
    <property type="match status" value="1"/>
</dbReference>
<keyword evidence="3" id="KW-1185">Reference proteome</keyword>
<dbReference type="InterPro" id="IPR036047">
    <property type="entry name" value="F-box-like_dom_sf"/>
</dbReference>
<proteinExistence type="predicted"/>